<evidence type="ECO:0000313" key="1">
    <source>
        <dbReference type="EMBL" id="RIA95845.1"/>
    </source>
</evidence>
<protein>
    <submittedName>
        <fullName evidence="1">Uncharacterized protein</fullName>
    </submittedName>
</protein>
<organism evidence="1 2">
    <name type="scientific">Glomus cerebriforme</name>
    <dbReference type="NCBI Taxonomy" id="658196"/>
    <lineage>
        <taxon>Eukaryota</taxon>
        <taxon>Fungi</taxon>
        <taxon>Fungi incertae sedis</taxon>
        <taxon>Mucoromycota</taxon>
        <taxon>Glomeromycotina</taxon>
        <taxon>Glomeromycetes</taxon>
        <taxon>Glomerales</taxon>
        <taxon>Glomeraceae</taxon>
        <taxon>Glomus</taxon>
    </lineage>
</organism>
<dbReference type="EMBL" id="QKYT01000054">
    <property type="protein sequence ID" value="RIA95845.1"/>
    <property type="molecule type" value="Genomic_DNA"/>
</dbReference>
<gene>
    <name evidence="1" type="ORF">C1645_756493</name>
</gene>
<proteinExistence type="predicted"/>
<dbReference type="OrthoDB" id="2357268at2759"/>
<reference evidence="1 2" key="1">
    <citation type="submission" date="2018-06" db="EMBL/GenBank/DDBJ databases">
        <title>Comparative genomics reveals the genomic features of Rhizophagus irregularis, R. cerebriforme, R. diaphanum and Gigaspora rosea, and their symbiotic lifestyle signature.</title>
        <authorList>
            <person name="Morin E."/>
            <person name="San Clemente H."/>
            <person name="Chen E.C.H."/>
            <person name="De La Providencia I."/>
            <person name="Hainaut M."/>
            <person name="Kuo A."/>
            <person name="Kohler A."/>
            <person name="Murat C."/>
            <person name="Tang N."/>
            <person name="Roy S."/>
            <person name="Loubradou J."/>
            <person name="Henrissat B."/>
            <person name="Grigoriev I.V."/>
            <person name="Corradi N."/>
            <person name="Roux C."/>
            <person name="Martin F.M."/>
        </authorList>
    </citation>
    <scope>NUCLEOTIDE SEQUENCE [LARGE SCALE GENOMIC DNA]</scope>
    <source>
        <strain evidence="1 2">DAOM 227022</strain>
    </source>
</reference>
<sequence>MKYKNYKLNILVNDKPLREYKIPDSDLGFSINTAQKSYVLDKKKRKIISPLTTFVAVPKPGTPYKIQYSTADGGPYKAKVFVDGQNDKGYTHFITDMPFIKEGFCNKDCSMRHQLVFDKTEWTDYTDESNVKYGGLGIISVYFYKAKFVKRIGSDYRRLKLGRDLKQVKVSETKSNIDITLTTKFDGGEVIKKPKPSEDTLTRTDKEPIAVLHINYRPVDWFISKGISVKQSLVVDFDVPIKIENVPIGADKNKHNYREIVELIDTDDTDTDDETMKN</sequence>
<accession>A0A397TH92</accession>
<name>A0A397TH92_9GLOM</name>
<comment type="caution">
    <text evidence="1">The sequence shown here is derived from an EMBL/GenBank/DDBJ whole genome shotgun (WGS) entry which is preliminary data.</text>
</comment>
<dbReference type="Proteomes" id="UP000265703">
    <property type="component" value="Unassembled WGS sequence"/>
</dbReference>
<dbReference type="AlphaFoldDB" id="A0A397TH92"/>
<keyword evidence="2" id="KW-1185">Reference proteome</keyword>
<evidence type="ECO:0000313" key="2">
    <source>
        <dbReference type="Proteomes" id="UP000265703"/>
    </source>
</evidence>